<evidence type="ECO:0000256" key="9">
    <source>
        <dbReference type="RuleBase" id="RU000688"/>
    </source>
</evidence>
<dbReference type="GO" id="GO:0004977">
    <property type="term" value="F:melanocortin receptor activity"/>
    <property type="evidence" value="ECO:0007669"/>
    <property type="project" value="InterPro"/>
</dbReference>
<comment type="similarity">
    <text evidence="9">Belongs to the G-protein coupled receptor 1 family.</text>
</comment>
<keyword evidence="5 9" id="KW-0297">G-protein coupled receptor</keyword>
<keyword evidence="6 10" id="KW-0472">Membrane</keyword>
<evidence type="ECO:0000256" key="5">
    <source>
        <dbReference type="ARBA" id="ARBA00023040"/>
    </source>
</evidence>
<evidence type="ECO:0000256" key="1">
    <source>
        <dbReference type="ARBA" id="ARBA00004651"/>
    </source>
</evidence>
<dbReference type="InterPro" id="IPR050569">
    <property type="entry name" value="TAAR"/>
</dbReference>
<feature type="transmembrane region" description="Helical" evidence="10">
    <location>
        <begin position="165"/>
        <end position="189"/>
    </location>
</feature>
<keyword evidence="2" id="KW-1003">Cell membrane</keyword>
<dbReference type="PANTHER" id="PTHR24249">
    <property type="entry name" value="HISTAMINE RECEPTOR-RELATED G-PROTEIN COUPLED RECEPTOR"/>
    <property type="match status" value="1"/>
</dbReference>
<keyword evidence="3 9" id="KW-0812">Transmembrane</keyword>
<dbReference type="InterPro" id="IPR001671">
    <property type="entry name" value="Melcrt_ACTH_rcpt"/>
</dbReference>
<dbReference type="InterPro" id="IPR000276">
    <property type="entry name" value="GPCR_Rhodpsn"/>
</dbReference>
<evidence type="ECO:0000256" key="2">
    <source>
        <dbReference type="ARBA" id="ARBA00022475"/>
    </source>
</evidence>
<evidence type="ECO:0000256" key="7">
    <source>
        <dbReference type="ARBA" id="ARBA00023170"/>
    </source>
</evidence>
<dbReference type="GeneID" id="116297383"/>
<dbReference type="PANTHER" id="PTHR24249:SF372">
    <property type="entry name" value="G-PROTEIN COUPLED RECEPTORS FAMILY 1 PROFILE DOMAIN-CONTAINING PROTEIN"/>
    <property type="match status" value="1"/>
</dbReference>
<dbReference type="FunCoup" id="A0A6P8HYK9">
    <property type="interactions" value="641"/>
</dbReference>
<dbReference type="PRINTS" id="PR00534">
    <property type="entry name" value="MCRFAMILY"/>
</dbReference>
<evidence type="ECO:0000256" key="4">
    <source>
        <dbReference type="ARBA" id="ARBA00022989"/>
    </source>
</evidence>
<dbReference type="GO" id="GO:0005886">
    <property type="term" value="C:plasma membrane"/>
    <property type="evidence" value="ECO:0007669"/>
    <property type="project" value="UniProtKB-SubCell"/>
</dbReference>
<dbReference type="Gene3D" id="1.20.1070.10">
    <property type="entry name" value="Rhodopsin 7-helix transmembrane proteins"/>
    <property type="match status" value="1"/>
</dbReference>
<gene>
    <name evidence="13" type="primary">LOC116297383</name>
</gene>
<dbReference type="AlphaFoldDB" id="A0A6P8HYK9"/>
<dbReference type="CDD" id="cd00637">
    <property type="entry name" value="7tm_classA_rhodopsin-like"/>
    <property type="match status" value="1"/>
</dbReference>
<dbReference type="RefSeq" id="XP_031561464.1">
    <property type="nucleotide sequence ID" value="XM_031705604.1"/>
</dbReference>
<feature type="transmembrane region" description="Helical" evidence="10">
    <location>
        <begin position="20"/>
        <end position="43"/>
    </location>
</feature>
<evidence type="ECO:0000256" key="3">
    <source>
        <dbReference type="ARBA" id="ARBA00022692"/>
    </source>
</evidence>
<organism evidence="12 13">
    <name type="scientific">Actinia tenebrosa</name>
    <name type="common">Australian red waratah sea anemone</name>
    <dbReference type="NCBI Taxonomy" id="6105"/>
    <lineage>
        <taxon>Eukaryota</taxon>
        <taxon>Metazoa</taxon>
        <taxon>Cnidaria</taxon>
        <taxon>Anthozoa</taxon>
        <taxon>Hexacorallia</taxon>
        <taxon>Actiniaria</taxon>
        <taxon>Actiniidae</taxon>
        <taxon>Actinia</taxon>
    </lineage>
</organism>
<keyword evidence="8 9" id="KW-0807">Transducer</keyword>
<evidence type="ECO:0000256" key="8">
    <source>
        <dbReference type="ARBA" id="ARBA00023224"/>
    </source>
</evidence>
<name>A0A6P8HYK9_ACTTE</name>
<evidence type="ECO:0000256" key="6">
    <source>
        <dbReference type="ARBA" id="ARBA00023136"/>
    </source>
</evidence>
<proteinExistence type="inferred from homology"/>
<keyword evidence="4 10" id="KW-1133">Transmembrane helix</keyword>
<dbReference type="SMART" id="SM01381">
    <property type="entry name" value="7TM_GPCR_Srsx"/>
    <property type="match status" value="1"/>
</dbReference>
<protein>
    <submittedName>
        <fullName evidence="13">Dopamine receptor 2-like</fullName>
    </submittedName>
</protein>
<dbReference type="InParanoid" id="A0A6P8HYK9"/>
<dbReference type="PRINTS" id="PR00237">
    <property type="entry name" value="GPCRRHODOPSN"/>
</dbReference>
<feature type="transmembrane region" description="Helical" evidence="10">
    <location>
        <begin position="98"/>
        <end position="119"/>
    </location>
</feature>
<evidence type="ECO:0000313" key="12">
    <source>
        <dbReference type="Proteomes" id="UP000515163"/>
    </source>
</evidence>
<dbReference type="Proteomes" id="UP000515163">
    <property type="component" value="Unplaced"/>
</dbReference>
<feature type="domain" description="G-protein coupled receptors family 1 profile" evidence="11">
    <location>
        <begin position="35"/>
        <end position="277"/>
    </location>
</feature>
<dbReference type="PROSITE" id="PS50262">
    <property type="entry name" value="G_PROTEIN_RECEP_F1_2"/>
    <property type="match status" value="1"/>
</dbReference>
<keyword evidence="12" id="KW-1185">Reference proteome</keyword>
<feature type="transmembrane region" description="Helical" evidence="10">
    <location>
        <begin position="55"/>
        <end position="78"/>
    </location>
</feature>
<sequence length="310" mass="35476">MNHTNPENCDPNLPAIQFVIFNLLQGLSGFFSIFGNAIVLFSITRTKSLQTVSNFYIVSLAIADLLVGLLMSPIYIGLTFLRAWPDSNNPLYKLENFFWIQTLVATTFSLVAVSIDRYLAITSVFRYHFIMTKQKTKCIIILLWTASFSLALPTLLVSSSKEASVLWVTCQVFTMVIPLLIIVFCYCHIFKAARIQIKHIASTIRTQQNVEAIKNRKAATTMAIVIGVFVMMYFPNFVFSWVEFATKGHCKKMLIYRDWLWAILLAFGNSACNPWIYALRMNDFKLAFRRILWGRHNNFVLPCSDSNVSR</sequence>
<dbReference type="SUPFAM" id="SSF81321">
    <property type="entry name" value="Family A G protein-coupled receptor-like"/>
    <property type="match status" value="1"/>
</dbReference>
<accession>A0A6P8HYK9</accession>
<evidence type="ECO:0000313" key="13">
    <source>
        <dbReference type="RefSeq" id="XP_031561464.1"/>
    </source>
</evidence>
<feature type="transmembrane region" description="Helical" evidence="10">
    <location>
        <begin position="259"/>
        <end position="279"/>
    </location>
</feature>
<dbReference type="OrthoDB" id="5956898at2759"/>
<comment type="subcellular location">
    <subcellularLocation>
        <location evidence="1">Cell membrane</location>
        <topology evidence="1">Multi-pass membrane protein</topology>
    </subcellularLocation>
</comment>
<feature type="transmembrane region" description="Helical" evidence="10">
    <location>
        <begin position="218"/>
        <end position="239"/>
    </location>
</feature>
<evidence type="ECO:0000256" key="10">
    <source>
        <dbReference type="SAM" id="Phobius"/>
    </source>
</evidence>
<feature type="transmembrane region" description="Helical" evidence="10">
    <location>
        <begin position="139"/>
        <end position="159"/>
    </location>
</feature>
<evidence type="ECO:0000259" key="11">
    <source>
        <dbReference type="PROSITE" id="PS50262"/>
    </source>
</evidence>
<dbReference type="KEGG" id="aten:116297383"/>
<dbReference type="Pfam" id="PF00001">
    <property type="entry name" value="7tm_1"/>
    <property type="match status" value="1"/>
</dbReference>
<reference evidence="13" key="1">
    <citation type="submission" date="2025-08" db="UniProtKB">
        <authorList>
            <consortium name="RefSeq"/>
        </authorList>
    </citation>
    <scope>IDENTIFICATION</scope>
    <source>
        <tissue evidence="13">Tentacle</tissue>
    </source>
</reference>
<keyword evidence="7 9" id="KW-0675">Receptor</keyword>
<dbReference type="PROSITE" id="PS00237">
    <property type="entry name" value="G_PROTEIN_RECEP_F1_1"/>
    <property type="match status" value="1"/>
</dbReference>
<dbReference type="InterPro" id="IPR017452">
    <property type="entry name" value="GPCR_Rhodpsn_7TM"/>
</dbReference>